<dbReference type="Proteomes" id="UP001139887">
    <property type="component" value="Unassembled WGS sequence"/>
</dbReference>
<evidence type="ECO:0000256" key="1">
    <source>
        <dbReference type="SAM" id="MobiDB-lite"/>
    </source>
</evidence>
<gene>
    <name evidence="2" type="ORF">IWW36_004135</name>
</gene>
<organism evidence="2 3">
    <name type="scientific">Coemansia brasiliensis</name>
    <dbReference type="NCBI Taxonomy" id="2650707"/>
    <lineage>
        <taxon>Eukaryota</taxon>
        <taxon>Fungi</taxon>
        <taxon>Fungi incertae sedis</taxon>
        <taxon>Zoopagomycota</taxon>
        <taxon>Kickxellomycotina</taxon>
        <taxon>Kickxellomycetes</taxon>
        <taxon>Kickxellales</taxon>
        <taxon>Kickxellaceae</taxon>
        <taxon>Coemansia</taxon>
    </lineage>
</organism>
<reference evidence="2" key="1">
    <citation type="submission" date="2022-07" db="EMBL/GenBank/DDBJ databases">
        <title>Phylogenomic reconstructions and comparative analyses of Kickxellomycotina fungi.</title>
        <authorList>
            <person name="Reynolds N.K."/>
            <person name="Stajich J.E."/>
            <person name="Barry K."/>
            <person name="Grigoriev I.V."/>
            <person name="Crous P."/>
            <person name="Smith M.E."/>
        </authorList>
    </citation>
    <scope>NUCLEOTIDE SEQUENCE</scope>
    <source>
        <strain evidence="2">NRRL 1566</strain>
    </source>
</reference>
<dbReference type="OrthoDB" id="5596983at2759"/>
<proteinExistence type="predicted"/>
<dbReference type="AlphaFoldDB" id="A0A9W8I6H5"/>
<keyword evidence="3" id="KW-1185">Reference proteome</keyword>
<protein>
    <submittedName>
        <fullName evidence="2">Uncharacterized protein</fullName>
    </submittedName>
</protein>
<feature type="region of interest" description="Disordered" evidence="1">
    <location>
        <begin position="48"/>
        <end position="89"/>
    </location>
</feature>
<name>A0A9W8I6H5_9FUNG</name>
<accession>A0A9W8I6H5</accession>
<evidence type="ECO:0000313" key="2">
    <source>
        <dbReference type="EMBL" id="KAJ2846874.1"/>
    </source>
</evidence>
<evidence type="ECO:0000313" key="3">
    <source>
        <dbReference type="Proteomes" id="UP001139887"/>
    </source>
</evidence>
<feature type="compositionally biased region" description="Polar residues" evidence="1">
    <location>
        <begin position="58"/>
        <end position="69"/>
    </location>
</feature>
<sequence length="138" mass="14384">MLCCAAISSNGNKVKQEVDDILLNKTGEGYSNHLVELTLYVEEFNGDSKDEANGDAAESSQSIQDSMTSVAEEALSSAAQEGSGVGAQEGGECTSGLMQCSGSGYQVCVNGKWSPEYQCGVGTTCKGTEGHIFCDFAE</sequence>
<comment type="caution">
    <text evidence="2">The sequence shown here is derived from an EMBL/GenBank/DDBJ whole genome shotgun (WGS) entry which is preliminary data.</text>
</comment>
<dbReference type="EMBL" id="JANBUW010000435">
    <property type="protein sequence ID" value="KAJ2846874.1"/>
    <property type="molecule type" value="Genomic_DNA"/>
</dbReference>